<organism evidence="1 2">
    <name type="scientific">Sphaeroforma arctica JP610</name>
    <dbReference type="NCBI Taxonomy" id="667725"/>
    <lineage>
        <taxon>Eukaryota</taxon>
        <taxon>Ichthyosporea</taxon>
        <taxon>Ichthyophonida</taxon>
        <taxon>Sphaeroforma</taxon>
    </lineage>
</organism>
<gene>
    <name evidence="1" type="ORF">SARC_17785</name>
</gene>
<dbReference type="AlphaFoldDB" id="A0A0L0EZ67"/>
<dbReference type="Proteomes" id="UP000054560">
    <property type="component" value="Unassembled WGS sequence"/>
</dbReference>
<protein>
    <recommendedName>
        <fullName evidence="3">Right handed beta helix domain-containing protein</fullName>
    </recommendedName>
</protein>
<reference evidence="1 2" key="1">
    <citation type="submission" date="2011-02" db="EMBL/GenBank/DDBJ databases">
        <title>The Genome Sequence of Sphaeroforma arctica JP610.</title>
        <authorList>
            <consortium name="The Broad Institute Genome Sequencing Platform"/>
            <person name="Russ C."/>
            <person name="Cuomo C."/>
            <person name="Young S.K."/>
            <person name="Zeng Q."/>
            <person name="Gargeya S."/>
            <person name="Alvarado L."/>
            <person name="Berlin A."/>
            <person name="Chapman S.B."/>
            <person name="Chen Z."/>
            <person name="Freedman E."/>
            <person name="Gellesch M."/>
            <person name="Goldberg J."/>
            <person name="Griggs A."/>
            <person name="Gujja S."/>
            <person name="Heilman E."/>
            <person name="Heiman D."/>
            <person name="Howarth C."/>
            <person name="Mehta T."/>
            <person name="Neiman D."/>
            <person name="Pearson M."/>
            <person name="Roberts A."/>
            <person name="Saif S."/>
            <person name="Shea T."/>
            <person name="Shenoy N."/>
            <person name="Sisk P."/>
            <person name="Stolte C."/>
            <person name="Sykes S."/>
            <person name="White J."/>
            <person name="Yandava C."/>
            <person name="Burger G."/>
            <person name="Gray M.W."/>
            <person name="Holland P.W.H."/>
            <person name="King N."/>
            <person name="Lang F.B.F."/>
            <person name="Roger A.J."/>
            <person name="Ruiz-Trillo I."/>
            <person name="Haas B."/>
            <person name="Nusbaum C."/>
            <person name="Birren B."/>
        </authorList>
    </citation>
    <scope>NUCLEOTIDE SEQUENCE [LARGE SCALE GENOMIC DNA]</scope>
    <source>
        <strain evidence="1 2">JP610</strain>
    </source>
</reference>
<evidence type="ECO:0000313" key="2">
    <source>
        <dbReference type="Proteomes" id="UP000054560"/>
    </source>
</evidence>
<proteinExistence type="predicted"/>
<evidence type="ECO:0008006" key="3">
    <source>
        <dbReference type="Google" id="ProtNLM"/>
    </source>
</evidence>
<name>A0A0L0EZ67_9EUKA</name>
<dbReference type="RefSeq" id="XP_014143603.1">
    <property type="nucleotide sequence ID" value="XM_014288128.1"/>
</dbReference>
<dbReference type="EMBL" id="KQ253675">
    <property type="protein sequence ID" value="KNC69701.1"/>
    <property type="molecule type" value="Genomic_DNA"/>
</dbReference>
<dbReference type="GeneID" id="25918289"/>
<feature type="non-terminal residue" evidence="1">
    <location>
        <position position="1"/>
    </location>
</feature>
<sequence>TNTTVSGNVAEVSGGGMYVMNSLEVRDSMIACNSATFGGGLYVSYTNDIVGIDTSEPVVGYVRVVCVWISML</sequence>
<keyword evidence="2" id="KW-1185">Reference proteome</keyword>
<evidence type="ECO:0000313" key="1">
    <source>
        <dbReference type="EMBL" id="KNC69701.1"/>
    </source>
</evidence>
<accession>A0A0L0EZ67</accession>